<dbReference type="CDD" id="cd03407">
    <property type="entry name" value="SPFH_like_u4"/>
    <property type="match status" value="1"/>
</dbReference>
<feature type="compositionally biased region" description="Basic and acidic residues" evidence="1">
    <location>
        <begin position="324"/>
        <end position="353"/>
    </location>
</feature>
<evidence type="ECO:0000256" key="2">
    <source>
        <dbReference type="SAM" id="Phobius"/>
    </source>
</evidence>
<dbReference type="GO" id="GO:0006508">
    <property type="term" value="P:proteolysis"/>
    <property type="evidence" value="ECO:0007669"/>
    <property type="project" value="UniProtKB-KW"/>
</dbReference>
<dbReference type="SUPFAM" id="SSF117892">
    <property type="entry name" value="Band 7/SPFH domain"/>
    <property type="match status" value="1"/>
</dbReference>
<keyword evidence="2" id="KW-0472">Membrane</keyword>
<keyword evidence="5" id="KW-1185">Reference proteome</keyword>
<dbReference type="PANTHER" id="PTHR43327:SF31">
    <property type="entry name" value="HYPERSENSITIVE-INDUCED RESPONSE PROTEIN 2"/>
    <property type="match status" value="1"/>
</dbReference>
<feature type="transmembrane region" description="Helical" evidence="2">
    <location>
        <begin position="6"/>
        <end position="26"/>
    </location>
</feature>
<evidence type="ECO:0000259" key="3">
    <source>
        <dbReference type="SMART" id="SM00244"/>
    </source>
</evidence>
<dbReference type="InterPro" id="IPR001107">
    <property type="entry name" value="Band_7"/>
</dbReference>
<protein>
    <submittedName>
        <fullName evidence="4">Membrane protease subunit, stomatin/prohibitin</fullName>
    </submittedName>
</protein>
<name>C7MI45_BRAFD</name>
<dbReference type="eggNOG" id="COG0330">
    <property type="taxonomic scope" value="Bacteria"/>
</dbReference>
<feature type="domain" description="Band 7" evidence="3">
    <location>
        <begin position="32"/>
        <end position="191"/>
    </location>
</feature>
<evidence type="ECO:0000256" key="1">
    <source>
        <dbReference type="SAM" id="MobiDB-lite"/>
    </source>
</evidence>
<evidence type="ECO:0000313" key="5">
    <source>
        <dbReference type="Proteomes" id="UP000001919"/>
    </source>
</evidence>
<reference evidence="4 5" key="1">
    <citation type="journal article" date="2009" name="Stand. Genomic Sci.">
        <title>Complete genome sequence of Brachybacterium faecium type strain (Schefferle 6-10).</title>
        <authorList>
            <person name="Lapidus A."/>
            <person name="Pukall R."/>
            <person name="Labuttii K."/>
            <person name="Copeland A."/>
            <person name="Del Rio T.G."/>
            <person name="Nolan M."/>
            <person name="Chen F."/>
            <person name="Lucas S."/>
            <person name="Tice H."/>
            <person name="Cheng J.F."/>
            <person name="Bruce D."/>
            <person name="Goodwin L."/>
            <person name="Pitluck S."/>
            <person name="Rohde M."/>
            <person name="Goker M."/>
            <person name="Pati A."/>
            <person name="Ivanova N."/>
            <person name="Mavrommatis K."/>
            <person name="Chen A."/>
            <person name="Palaniappan K."/>
            <person name="D'haeseleer P."/>
            <person name="Chain P."/>
            <person name="Bristow J."/>
            <person name="Eisen J.A."/>
            <person name="Markowitz V."/>
            <person name="Hugenholtz P."/>
            <person name="Kyrpides N.C."/>
            <person name="Klenk H.P."/>
        </authorList>
    </citation>
    <scope>NUCLEOTIDE SEQUENCE [LARGE SCALE GENOMIC DNA]</scope>
    <source>
        <strain evidence="5">ATCC 43885 / DSM 4810 / JCM 11609 / LMG 19847 / NBRC 14762 / NCIMB 9860 / 6-10</strain>
    </source>
</reference>
<gene>
    <name evidence="4" type="ordered locus">Bfae_06060</name>
</gene>
<dbReference type="OrthoDB" id="9809197at2"/>
<evidence type="ECO:0000313" key="4">
    <source>
        <dbReference type="EMBL" id="ACU84471.1"/>
    </source>
</evidence>
<keyword evidence="2" id="KW-0812">Transmembrane</keyword>
<feature type="region of interest" description="Disordered" evidence="1">
    <location>
        <begin position="324"/>
        <end position="378"/>
    </location>
</feature>
<dbReference type="AlphaFoldDB" id="C7MI45"/>
<keyword evidence="2" id="KW-1133">Transmembrane helix</keyword>
<dbReference type="EMBL" id="CP001643">
    <property type="protein sequence ID" value="ACU84471.1"/>
    <property type="molecule type" value="Genomic_DNA"/>
</dbReference>
<dbReference type="Pfam" id="PF01145">
    <property type="entry name" value="Band_7"/>
    <property type="match status" value="1"/>
</dbReference>
<dbReference type="HOGENOM" id="CLU_024949_5_0_11"/>
<keyword evidence="4" id="KW-0378">Hydrolase</keyword>
<dbReference type="PATRIC" id="fig|446465.5.peg.594"/>
<keyword evidence="4" id="KW-0645">Protease</keyword>
<dbReference type="GO" id="GO:0008233">
    <property type="term" value="F:peptidase activity"/>
    <property type="evidence" value="ECO:0007669"/>
    <property type="project" value="UniProtKB-KW"/>
</dbReference>
<dbReference type="InterPro" id="IPR050710">
    <property type="entry name" value="Band7/mec-2_domain"/>
</dbReference>
<dbReference type="Proteomes" id="UP000001919">
    <property type="component" value="Chromosome"/>
</dbReference>
<proteinExistence type="predicted"/>
<dbReference type="STRING" id="446465.Bfae_06060"/>
<accession>C7MI45</accession>
<dbReference type="KEGG" id="bfa:Bfae_06060"/>
<dbReference type="SMART" id="SM00244">
    <property type="entry name" value="PHB"/>
    <property type="match status" value="1"/>
</dbReference>
<dbReference type="Gene3D" id="3.30.479.30">
    <property type="entry name" value="Band 7 domain"/>
    <property type="match status" value="1"/>
</dbReference>
<dbReference type="PANTHER" id="PTHR43327">
    <property type="entry name" value="STOMATIN-LIKE PROTEIN 2, MITOCHONDRIAL"/>
    <property type="match status" value="1"/>
</dbReference>
<dbReference type="InterPro" id="IPR036013">
    <property type="entry name" value="Band_7/SPFH_dom_sf"/>
</dbReference>
<organism evidence="4 5">
    <name type="scientific">Brachybacterium faecium (strain ATCC 43885 / DSM 4810 / JCM 11609 / LMG 19847 / NBRC 14762 / NCIMB 9860 / 6-10)</name>
    <dbReference type="NCBI Taxonomy" id="446465"/>
    <lineage>
        <taxon>Bacteria</taxon>
        <taxon>Bacillati</taxon>
        <taxon>Actinomycetota</taxon>
        <taxon>Actinomycetes</taxon>
        <taxon>Micrococcales</taxon>
        <taxon>Dermabacteraceae</taxon>
        <taxon>Brachybacterium</taxon>
    </lineage>
</organism>
<sequence>MEGFILFLVLGVGLLIFLVIVAALLFGGLRTSLMFTVHTQEAVIVERFGKFKRVAQAGLNFKTPFIDSTTKPVSLRVQQLEVNIESKTKDNVFVNVPVAVQYRIREEQVIDAYYKLSNPEAQIRSYVFDTVRSALSSLELDEAFESKDDIARSVESTLSARMQEFGFNIINTLVQDISPDQRVRDSMNSINAAQRDRVAAQSLAEADKIKRVTQAEAEAESKRLQGEGVAAQRKAIALGIAEQYEMLRKVGIENSAEQLLLMTQYFDTMQDVARNGRSNVLYLPSNPGAVGGMGDEIRTAMLQSQAAAEASQDADVADAENRRRLSADQLREQEEARAQRARQKAEQRAREAKQQAQQAPEGQPGGEVPPWAHPGSAG</sequence>